<accession>A0A6A6WFE7</accession>
<dbReference type="CDD" id="cd09083">
    <property type="entry name" value="EEP-1"/>
    <property type="match status" value="1"/>
</dbReference>
<reference evidence="2" key="1">
    <citation type="journal article" date="2020" name="Stud. Mycol.">
        <title>101 Dothideomycetes genomes: a test case for predicting lifestyles and emergence of pathogens.</title>
        <authorList>
            <person name="Haridas S."/>
            <person name="Albert R."/>
            <person name="Binder M."/>
            <person name="Bloem J."/>
            <person name="Labutti K."/>
            <person name="Salamov A."/>
            <person name="Andreopoulos B."/>
            <person name="Baker S."/>
            <person name="Barry K."/>
            <person name="Bills G."/>
            <person name="Bluhm B."/>
            <person name="Cannon C."/>
            <person name="Castanera R."/>
            <person name="Culley D."/>
            <person name="Daum C."/>
            <person name="Ezra D."/>
            <person name="Gonzalez J."/>
            <person name="Henrissat B."/>
            <person name="Kuo A."/>
            <person name="Liang C."/>
            <person name="Lipzen A."/>
            <person name="Lutzoni F."/>
            <person name="Magnuson J."/>
            <person name="Mondo S."/>
            <person name="Nolan M."/>
            <person name="Ohm R."/>
            <person name="Pangilinan J."/>
            <person name="Park H.-J."/>
            <person name="Ramirez L."/>
            <person name="Alfaro M."/>
            <person name="Sun H."/>
            <person name="Tritt A."/>
            <person name="Yoshinaga Y."/>
            <person name="Zwiers L.-H."/>
            <person name="Turgeon B."/>
            <person name="Goodwin S."/>
            <person name="Spatafora J."/>
            <person name="Crous P."/>
            <person name="Grigoriev I."/>
        </authorList>
    </citation>
    <scope>NUCLEOTIDE SEQUENCE</scope>
    <source>
        <strain evidence="2">CBS 121739</strain>
    </source>
</reference>
<proteinExistence type="predicted"/>
<dbReference type="InterPro" id="IPR036691">
    <property type="entry name" value="Endo/exonu/phosph_ase_sf"/>
</dbReference>
<evidence type="ECO:0000256" key="1">
    <source>
        <dbReference type="SAM" id="SignalP"/>
    </source>
</evidence>
<dbReference type="InterPro" id="IPR050410">
    <property type="entry name" value="CCR4/nocturin_mRNA_transcr"/>
</dbReference>
<dbReference type="PANTHER" id="PTHR12121:SF36">
    <property type="entry name" value="ENDONUCLEASE_EXONUCLEASE_PHOSPHATASE DOMAIN-CONTAINING PROTEIN"/>
    <property type="match status" value="1"/>
</dbReference>
<dbReference type="Proteomes" id="UP000799437">
    <property type="component" value="Unassembled WGS sequence"/>
</dbReference>
<dbReference type="EMBL" id="ML996567">
    <property type="protein sequence ID" value="KAF2761453.1"/>
    <property type="molecule type" value="Genomic_DNA"/>
</dbReference>
<feature type="chain" id="PRO_5025455171" description="Endonuclease/exonuclease/phosphatase domain-containing protein" evidence="1">
    <location>
        <begin position="27"/>
        <end position="324"/>
    </location>
</feature>
<gene>
    <name evidence="2" type="ORF">EJ05DRAFT_473951</name>
</gene>
<evidence type="ECO:0000313" key="2">
    <source>
        <dbReference type="EMBL" id="KAF2761453.1"/>
    </source>
</evidence>
<dbReference type="AlphaFoldDB" id="A0A6A6WFE7"/>
<evidence type="ECO:0000313" key="3">
    <source>
        <dbReference type="Proteomes" id="UP000799437"/>
    </source>
</evidence>
<protein>
    <recommendedName>
        <fullName evidence="4">Endonuclease/exonuclease/phosphatase domain-containing protein</fullName>
    </recommendedName>
</protein>
<dbReference type="RefSeq" id="XP_033603904.1">
    <property type="nucleotide sequence ID" value="XM_033743500.1"/>
</dbReference>
<keyword evidence="1" id="KW-0732">Signal</keyword>
<evidence type="ECO:0008006" key="4">
    <source>
        <dbReference type="Google" id="ProtNLM"/>
    </source>
</evidence>
<sequence>MKPIPFTKAAFLTTLTLTLTTPGVSSQYTTTSPLSIPIRLITHNIRYAATSLFTNEAPWSTRRPLIAAELHHVANAPPNSLICLQEVLHNQVVDIHTDLNAGTTANTTATEWAYIGVGCDDGVQAGEYSPIFYRPSEWRLLSFRTVWLSETPDVPSKGWDAGSVRILTIGVFAHVATGRDVVAMCTHLDNQGTVSRLESAKLIIERINGYTGANGTGPVVPVLLAGDFNSEMGQEAYEEMSSAASPVVDLRAQVPEGIRYGNVNTFTDFTDDTGDDILIDFLWVGPNNASFWKVEGYAVLANKFDNGIYSSDHRAVVGDVVLMS</sequence>
<dbReference type="GO" id="GO:0000175">
    <property type="term" value="F:3'-5'-RNA exonuclease activity"/>
    <property type="evidence" value="ECO:0007669"/>
    <property type="project" value="TreeGrafter"/>
</dbReference>
<organism evidence="2 3">
    <name type="scientific">Pseudovirgaria hyperparasitica</name>
    <dbReference type="NCBI Taxonomy" id="470096"/>
    <lineage>
        <taxon>Eukaryota</taxon>
        <taxon>Fungi</taxon>
        <taxon>Dikarya</taxon>
        <taxon>Ascomycota</taxon>
        <taxon>Pezizomycotina</taxon>
        <taxon>Dothideomycetes</taxon>
        <taxon>Dothideomycetes incertae sedis</taxon>
        <taxon>Acrospermales</taxon>
        <taxon>Acrospermaceae</taxon>
        <taxon>Pseudovirgaria</taxon>
    </lineage>
</organism>
<name>A0A6A6WFE7_9PEZI</name>
<feature type="signal peptide" evidence="1">
    <location>
        <begin position="1"/>
        <end position="26"/>
    </location>
</feature>
<dbReference type="Gene3D" id="3.60.10.10">
    <property type="entry name" value="Endonuclease/exonuclease/phosphatase"/>
    <property type="match status" value="1"/>
</dbReference>
<dbReference type="SUPFAM" id="SSF56219">
    <property type="entry name" value="DNase I-like"/>
    <property type="match status" value="1"/>
</dbReference>
<dbReference type="PANTHER" id="PTHR12121">
    <property type="entry name" value="CARBON CATABOLITE REPRESSOR PROTEIN 4"/>
    <property type="match status" value="1"/>
</dbReference>
<dbReference type="OrthoDB" id="276515at2759"/>
<dbReference type="GeneID" id="54484554"/>
<keyword evidence="3" id="KW-1185">Reference proteome</keyword>